<keyword evidence="1" id="KW-0812">Transmembrane</keyword>
<sequence length="56" mass="6650">MFLYVLTRYWRAGFLFCSQLAGTNKSCMTTHSTYYIYLYVHFTCLGPFNSITMLSW</sequence>
<dbReference type="AlphaFoldDB" id="A0A3F3PQE2"/>
<dbReference type="Proteomes" id="UP000253729">
    <property type="component" value="Unassembled WGS sequence"/>
</dbReference>
<dbReference type="RefSeq" id="XP_026622191.1">
    <property type="nucleotide sequence ID" value="XM_026767705.1"/>
</dbReference>
<proteinExistence type="predicted"/>
<gene>
    <name evidence="2" type="ORF">BDQ94DRAFT_151119</name>
</gene>
<reference evidence="2 3" key="1">
    <citation type="submission" date="2018-07" db="EMBL/GenBank/DDBJ databases">
        <title>The genomes of Aspergillus section Nigri reveals drivers in fungal speciation.</title>
        <authorList>
            <consortium name="DOE Joint Genome Institute"/>
            <person name="Vesth T.C."/>
            <person name="Nybo J."/>
            <person name="Theobald S."/>
            <person name="Brandl J."/>
            <person name="Frisvad J.C."/>
            <person name="Nielsen K.F."/>
            <person name="Lyhne E.K."/>
            <person name="Kogle M.E."/>
            <person name="Kuo A."/>
            <person name="Riley R."/>
            <person name="Clum A."/>
            <person name="Nolan M."/>
            <person name="Lipzen A."/>
            <person name="Salamov A."/>
            <person name="Henrissat B."/>
            <person name="Wiebenga A."/>
            <person name="De vries R.P."/>
            <person name="Grigoriev I.V."/>
            <person name="Mortensen U.H."/>
            <person name="Andersen M.R."/>
            <person name="Baker S.E."/>
        </authorList>
    </citation>
    <scope>NUCLEOTIDE SEQUENCE [LARGE SCALE GENOMIC DNA]</scope>
    <source>
        <strain evidence="2 3">CBS 139.54b</strain>
    </source>
</reference>
<evidence type="ECO:0000313" key="3">
    <source>
        <dbReference type="Proteomes" id="UP000253729"/>
    </source>
</evidence>
<keyword evidence="3" id="KW-1185">Reference proteome</keyword>
<dbReference type="GeneID" id="38136061"/>
<protein>
    <submittedName>
        <fullName evidence="2">Uncharacterized protein</fullName>
    </submittedName>
</protein>
<evidence type="ECO:0000256" key="1">
    <source>
        <dbReference type="SAM" id="Phobius"/>
    </source>
</evidence>
<evidence type="ECO:0000313" key="2">
    <source>
        <dbReference type="EMBL" id="RDH29169.1"/>
    </source>
</evidence>
<dbReference type="EMBL" id="KZ852070">
    <property type="protein sequence ID" value="RDH29169.1"/>
    <property type="molecule type" value="Genomic_DNA"/>
</dbReference>
<feature type="transmembrane region" description="Helical" evidence="1">
    <location>
        <begin position="34"/>
        <end position="54"/>
    </location>
</feature>
<accession>A0A3F3PQE2</accession>
<keyword evidence="1" id="KW-0472">Membrane</keyword>
<organism evidence="2 3">
    <name type="scientific">Aspergillus welwitschiae</name>
    <dbReference type="NCBI Taxonomy" id="1341132"/>
    <lineage>
        <taxon>Eukaryota</taxon>
        <taxon>Fungi</taxon>
        <taxon>Dikarya</taxon>
        <taxon>Ascomycota</taxon>
        <taxon>Pezizomycotina</taxon>
        <taxon>Eurotiomycetes</taxon>
        <taxon>Eurotiomycetidae</taxon>
        <taxon>Eurotiales</taxon>
        <taxon>Aspergillaceae</taxon>
        <taxon>Aspergillus</taxon>
        <taxon>Aspergillus subgen. Circumdati</taxon>
    </lineage>
</organism>
<name>A0A3F3PQE2_9EURO</name>
<keyword evidence="1" id="KW-1133">Transmembrane helix</keyword>